<feature type="signal peptide" evidence="11">
    <location>
        <begin position="1"/>
        <end position="23"/>
    </location>
</feature>
<comment type="subcellular location">
    <subcellularLocation>
        <location evidence="1">Secreted</location>
    </subcellularLocation>
</comment>
<evidence type="ECO:0000256" key="4">
    <source>
        <dbReference type="ARBA" id="ARBA00022525"/>
    </source>
</evidence>
<feature type="chain" id="PRO_5011815062" description="Lysophospholipase" evidence="11">
    <location>
        <begin position="24"/>
        <end position="613"/>
    </location>
</feature>
<dbReference type="GO" id="GO:0004623">
    <property type="term" value="F:phospholipase A2 activity"/>
    <property type="evidence" value="ECO:0007669"/>
    <property type="project" value="TreeGrafter"/>
</dbReference>
<dbReference type="SUPFAM" id="SSF52151">
    <property type="entry name" value="FabD/lysophospholipase-like"/>
    <property type="match status" value="1"/>
</dbReference>
<evidence type="ECO:0000256" key="5">
    <source>
        <dbReference type="ARBA" id="ARBA00022729"/>
    </source>
</evidence>
<dbReference type="FunFam" id="3.40.1090.10:FF:000010">
    <property type="entry name" value="Lysophospholipase"/>
    <property type="match status" value="1"/>
</dbReference>
<dbReference type="Proteomes" id="UP000186594">
    <property type="component" value="Unassembled WGS sequence"/>
</dbReference>
<dbReference type="GO" id="GO:0005783">
    <property type="term" value="C:endoplasmic reticulum"/>
    <property type="evidence" value="ECO:0007669"/>
    <property type="project" value="TreeGrafter"/>
</dbReference>
<evidence type="ECO:0000313" key="14">
    <source>
        <dbReference type="Proteomes" id="UP000186594"/>
    </source>
</evidence>
<dbReference type="PANTHER" id="PTHR10728:SF33">
    <property type="entry name" value="LYSOPHOSPHOLIPASE 1-RELATED"/>
    <property type="match status" value="1"/>
</dbReference>
<evidence type="ECO:0000256" key="3">
    <source>
        <dbReference type="ARBA" id="ARBA00013274"/>
    </source>
</evidence>
<dbReference type="EC" id="3.1.1.5" evidence="3 11"/>
<keyword evidence="5 11" id="KW-0732">Signal</keyword>
<keyword evidence="4" id="KW-0964">Secreted</keyword>
<dbReference type="EMBL" id="LXFE01000688">
    <property type="protein sequence ID" value="OLL24675.1"/>
    <property type="molecule type" value="Genomic_DNA"/>
</dbReference>
<dbReference type="AlphaFoldDB" id="A0A1U7LPT9"/>
<evidence type="ECO:0000256" key="6">
    <source>
        <dbReference type="ARBA" id="ARBA00022801"/>
    </source>
</evidence>
<dbReference type="OrthoDB" id="4084751at2759"/>
<proteinExistence type="inferred from homology"/>
<dbReference type="SMART" id="SM00022">
    <property type="entry name" value="PLAc"/>
    <property type="match status" value="1"/>
</dbReference>
<evidence type="ECO:0000256" key="2">
    <source>
        <dbReference type="ARBA" id="ARBA00008780"/>
    </source>
</evidence>
<gene>
    <name evidence="13" type="ORF">NEOLI_003776</name>
</gene>
<dbReference type="GO" id="GO:0005829">
    <property type="term" value="C:cytosol"/>
    <property type="evidence" value="ECO:0007669"/>
    <property type="project" value="TreeGrafter"/>
</dbReference>
<comment type="similarity">
    <text evidence="2 11">Belongs to the lysophospholipase family.</text>
</comment>
<keyword evidence="14" id="KW-1185">Reference proteome</keyword>
<sequence length="613" mass="66578">MNIFPSRILFVSWFLFVVSNNTSLVPGPSLYRPVNTSCPSYPLVRTASKSLSSNETSYVNGRDKITNPLLSDLLTRLNLSDFDVSKFLSNYTPKVALSFSGGGYRAMLNGAGTYMAMDSRTDGSEQPGHLGGLLQAATYLTGLSGGSWLIGSLVVNNFTTVQRLQSTIWDFRNSIFAPFGSSNVAENVKYYEDILQAVQAKSKAGFEVTLTDFWGRALSRQLIDDPNEGLAVSFSSILNMEAFMTKNMPFPIIVADGRAPNEVTISVNTTVFDINPYEFGSWSPDLFAFTSTTYLGTNLTGGMPTTSNHCVTGFDNAAFIMGTSSSLFNEFLLRINSSGSTSPTLETLGSILSALSTEEDDIAAYPNSFYNYSSMRKGNLSRILTLVDGGEDLENIPLDPVVQPARAVDVVFAIDSSADVNTWPNGTALVASYERSLNKIANGTTFPSIPDQQTIVNLGLNSRPTFFGCNATNFTSHVSPLIVYVPNHPMTFYSNITTFTFKYDNATRDNVIGNGYNVFTQGNSTEWASCVACAIIHREVERQGQVVTNQCQSCLNKYCWNGTLKSSTNTTFAPSIVFPNKQAVSAGSGGPNRTQTAIFMCFIALIASVLVLL</sequence>
<evidence type="ECO:0000256" key="11">
    <source>
        <dbReference type="RuleBase" id="RU362103"/>
    </source>
</evidence>
<dbReference type="PANTHER" id="PTHR10728">
    <property type="entry name" value="CYTOSOLIC PHOSPHOLIPASE A2"/>
    <property type="match status" value="1"/>
</dbReference>
<dbReference type="OMA" id="TDWWGRA"/>
<dbReference type="Gene3D" id="3.40.1090.10">
    <property type="entry name" value="Cytosolic phospholipase A2 catalytic domain"/>
    <property type="match status" value="1"/>
</dbReference>
<accession>A0A1U7LPT9</accession>
<keyword evidence="8 10" id="KW-0443">Lipid metabolism</keyword>
<feature type="domain" description="PLA2c" evidence="12">
    <location>
        <begin position="37"/>
        <end position="565"/>
    </location>
</feature>
<evidence type="ECO:0000256" key="7">
    <source>
        <dbReference type="ARBA" id="ARBA00022963"/>
    </source>
</evidence>
<dbReference type="Pfam" id="PF01735">
    <property type="entry name" value="PLA2_B"/>
    <property type="match status" value="1"/>
</dbReference>
<keyword evidence="9" id="KW-0325">Glycoprotein</keyword>
<evidence type="ECO:0000313" key="13">
    <source>
        <dbReference type="EMBL" id="OLL24675.1"/>
    </source>
</evidence>
<comment type="caution">
    <text evidence="13">The sequence shown here is derived from an EMBL/GenBank/DDBJ whole genome shotgun (WGS) entry which is preliminary data.</text>
</comment>
<dbReference type="GO" id="GO:0004622">
    <property type="term" value="F:phosphatidylcholine lysophospholipase activity"/>
    <property type="evidence" value="ECO:0007669"/>
    <property type="project" value="UniProtKB-EC"/>
</dbReference>
<evidence type="ECO:0000256" key="8">
    <source>
        <dbReference type="ARBA" id="ARBA00023098"/>
    </source>
</evidence>
<evidence type="ECO:0000259" key="12">
    <source>
        <dbReference type="PROSITE" id="PS51210"/>
    </source>
</evidence>
<name>A0A1U7LPT9_NEOID</name>
<evidence type="ECO:0000256" key="10">
    <source>
        <dbReference type="PROSITE-ProRule" id="PRU00555"/>
    </source>
</evidence>
<dbReference type="GO" id="GO:0005576">
    <property type="term" value="C:extracellular region"/>
    <property type="evidence" value="ECO:0007669"/>
    <property type="project" value="UniProtKB-SubCell"/>
</dbReference>
<dbReference type="InterPro" id="IPR016035">
    <property type="entry name" value="Acyl_Trfase/lysoPLipase"/>
</dbReference>
<evidence type="ECO:0000256" key="9">
    <source>
        <dbReference type="ARBA" id="ARBA00023180"/>
    </source>
</evidence>
<keyword evidence="6 10" id="KW-0378">Hydrolase</keyword>
<dbReference type="GO" id="GO:0046475">
    <property type="term" value="P:glycerophospholipid catabolic process"/>
    <property type="evidence" value="ECO:0007669"/>
    <property type="project" value="TreeGrafter"/>
</dbReference>
<evidence type="ECO:0000256" key="1">
    <source>
        <dbReference type="ARBA" id="ARBA00004613"/>
    </source>
</evidence>
<dbReference type="InterPro" id="IPR002642">
    <property type="entry name" value="LysoPLipase_cat_dom"/>
</dbReference>
<comment type="catalytic activity">
    <reaction evidence="11">
        <text>a 1-acyl-sn-glycero-3-phosphocholine + H2O = sn-glycerol 3-phosphocholine + a fatty acid + H(+)</text>
        <dbReference type="Rhea" id="RHEA:15177"/>
        <dbReference type="ChEBI" id="CHEBI:15377"/>
        <dbReference type="ChEBI" id="CHEBI:15378"/>
        <dbReference type="ChEBI" id="CHEBI:16870"/>
        <dbReference type="ChEBI" id="CHEBI:28868"/>
        <dbReference type="ChEBI" id="CHEBI:58168"/>
        <dbReference type="EC" id="3.1.1.5"/>
    </reaction>
</comment>
<keyword evidence="7 10" id="KW-0442">Lipid degradation</keyword>
<reference evidence="13 14" key="1">
    <citation type="submission" date="2016-04" db="EMBL/GenBank/DDBJ databases">
        <title>Evolutionary innovation and constraint leading to complex multicellularity in the Ascomycota.</title>
        <authorList>
            <person name="Cisse O."/>
            <person name="Nguyen A."/>
            <person name="Hewitt D.A."/>
            <person name="Jedd G."/>
            <person name="Stajich J.E."/>
        </authorList>
    </citation>
    <scope>NUCLEOTIDE SEQUENCE [LARGE SCALE GENOMIC DNA]</scope>
    <source>
        <strain evidence="13 14">DAH-3</strain>
    </source>
</reference>
<dbReference type="PROSITE" id="PS51210">
    <property type="entry name" value="PLA2C"/>
    <property type="match status" value="1"/>
</dbReference>
<protein>
    <recommendedName>
        <fullName evidence="3 11">Lysophospholipase</fullName>
        <ecNumber evidence="3 11">3.1.1.5</ecNumber>
    </recommendedName>
</protein>
<organism evidence="13 14">
    <name type="scientific">Neolecta irregularis (strain DAH-3)</name>
    <dbReference type="NCBI Taxonomy" id="1198029"/>
    <lineage>
        <taxon>Eukaryota</taxon>
        <taxon>Fungi</taxon>
        <taxon>Dikarya</taxon>
        <taxon>Ascomycota</taxon>
        <taxon>Taphrinomycotina</taxon>
        <taxon>Neolectales</taxon>
        <taxon>Neolectaceae</taxon>
        <taxon>Neolecta</taxon>
    </lineage>
</organism>
<dbReference type="STRING" id="1198029.A0A1U7LPT9"/>